<dbReference type="PANTHER" id="PTHR33295">
    <property type="entry name" value="ATPASE"/>
    <property type="match status" value="1"/>
</dbReference>
<dbReference type="AlphaFoldDB" id="A0A7W5XX61"/>
<proteinExistence type="predicted"/>
<evidence type="ECO:0000313" key="4">
    <source>
        <dbReference type="Proteomes" id="UP000541425"/>
    </source>
</evidence>
<dbReference type="InterPro" id="IPR025420">
    <property type="entry name" value="DUF4143"/>
</dbReference>
<dbReference type="Pfam" id="PF13635">
    <property type="entry name" value="DUF4143"/>
    <property type="match status" value="1"/>
</dbReference>
<comment type="caution">
    <text evidence="3">The sequence shown here is derived from an EMBL/GenBank/DDBJ whole genome shotgun (WGS) entry which is preliminary data.</text>
</comment>
<gene>
    <name evidence="3" type="ORF">FHS60_000446</name>
</gene>
<dbReference type="SUPFAM" id="SSF52540">
    <property type="entry name" value="P-loop containing nucleoside triphosphate hydrolases"/>
    <property type="match status" value="1"/>
</dbReference>
<evidence type="ECO:0000313" key="3">
    <source>
        <dbReference type="EMBL" id="MBB3701993.1"/>
    </source>
</evidence>
<dbReference type="Proteomes" id="UP000541425">
    <property type="component" value="Unassembled WGS sequence"/>
</dbReference>
<dbReference type="RefSeq" id="WP_244957399.1">
    <property type="nucleotide sequence ID" value="NZ_JACICA010000002.1"/>
</dbReference>
<sequence>MIDLGAEDNEPIKEMFGELWKFSRHCIADYGTFCYPCRQLKHHDNMDARRLITIFSDQKEELLSHDLSLLCDRMEEGQLSPSSNLAQIVIGVRRSGKSTLCEKFIRQQGVEFAYANFDDDRLTGLETGDFDRVLDALYQLYGDFKYLFLDEVQNIKSWQLFVNRLLRQKVHLFVTGSNSKLLSSELTTHLTGRHNKVELYPFSFAEYATMRGVELRSLSTKSKALRKKALHEYLTDGGFPELLNEQNKRGYIEALLNSIIKNDIARRFRLRHVEVLRRMATYLADNFCQEFVATDLANMFGVSNHTIENYYSYLKEAFLLLGVPKFSYKSRERVRNEKVYVVDVAFVSERSGTFSTENTGWRLENVVYVELLRRYRPEYADVFYYRDKQWEVDFVIAKGGKVEQLVQVSYDISAEKTLNREINALLKAATKFHCENLLLINFDEDREVEKNGHTIRMVPAAEWLTRQ</sequence>
<evidence type="ECO:0008006" key="5">
    <source>
        <dbReference type="Google" id="ProtNLM"/>
    </source>
</evidence>
<dbReference type="InterPro" id="IPR041682">
    <property type="entry name" value="AAA_14"/>
</dbReference>
<accession>A0A7W5XX61</accession>
<organism evidence="3 4">
    <name type="scientific">Alloprevotella rava</name>
    <dbReference type="NCBI Taxonomy" id="671218"/>
    <lineage>
        <taxon>Bacteria</taxon>
        <taxon>Pseudomonadati</taxon>
        <taxon>Bacteroidota</taxon>
        <taxon>Bacteroidia</taxon>
        <taxon>Bacteroidales</taxon>
        <taxon>Prevotellaceae</taxon>
        <taxon>Alloprevotella</taxon>
    </lineage>
</organism>
<name>A0A7W5XX61_9BACT</name>
<evidence type="ECO:0000259" key="1">
    <source>
        <dbReference type="Pfam" id="PF13173"/>
    </source>
</evidence>
<dbReference type="InterPro" id="IPR027417">
    <property type="entry name" value="P-loop_NTPase"/>
</dbReference>
<feature type="domain" description="DUF4143" evidence="2">
    <location>
        <begin position="262"/>
        <end position="402"/>
    </location>
</feature>
<reference evidence="3 4" key="1">
    <citation type="submission" date="2020-08" db="EMBL/GenBank/DDBJ databases">
        <title>Genomic Encyclopedia of Type Strains, Phase IV (KMG-IV): sequencing the most valuable type-strain genomes for metagenomic binning, comparative biology and taxonomic classification.</title>
        <authorList>
            <person name="Goeker M."/>
        </authorList>
    </citation>
    <scope>NUCLEOTIDE SEQUENCE [LARGE SCALE GENOMIC DNA]</scope>
    <source>
        <strain evidence="3 4">DSM 22548</strain>
    </source>
</reference>
<dbReference type="EMBL" id="JACICA010000002">
    <property type="protein sequence ID" value="MBB3701993.1"/>
    <property type="molecule type" value="Genomic_DNA"/>
</dbReference>
<protein>
    <recommendedName>
        <fullName evidence="5">ATP-binding protein</fullName>
    </recommendedName>
</protein>
<evidence type="ECO:0000259" key="2">
    <source>
        <dbReference type="Pfam" id="PF13635"/>
    </source>
</evidence>
<dbReference type="Pfam" id="PF13173">
    <property type="entry name" value="AAA_14"/>
    <property type="match status" value="1"/>
</dbReference>
<feature type="domain" description="AAA" evidence="1">
    <location>
        <begin position="86"/>
        <end position="207"/>
    </location>
</feature>
<dbReference type="PANTHER" id="PTHR33295:SF8">
    <property type="entry name" value="AAA+ ATPASE DOMAIN-CONTAINING PROTEIN"/>
    <property type="match status" value="1"/>
</dbReference>